<dbReference type="Proteomes" id="UP000032568">
    <property type="component" value="Chromosome"/>
</dbReference>
<sequence length="76" mass="8495">MCYLEITQGTQDGQIADEQVNSGDPGRILLQKRRLRKYFSPGPYMPGMNNFIIGIEITPITGMISPPKRIVDNLSV</sequence>
<reference evidence="1 2" key="1">
    <citation type="journal article" date="2015" name="Genome Announc.">
        <title>Draft Genome Sequences of Marine Isolates of Thalassomonas viridans and Thalassomonas actiniarum.</title>
        <authorList>
            <person name="Olonade I."/>
            <person name="van Zyl L.J."/>
            <person name="Trindade M."/>
        </authorList>
    </citation>
    <scope>NUCLEOTIDE SEQUENCE [LARGE SCALE GENOMIC DNA]</scope>
    <source>
        <strain evidence="1 2">A5K-106</strain>
    </source>
</reference>
<reference evidence="1 2" key="2">
    <citation type="journal article" date="2022" name="Mar. Drugs">
        <title>Bioassay-Guided Fractionation Leads to the Detection of Cholic Acid Generated by the Rare Thalassomonas sp.</title>
        <authorList>
            <person name="Pheiffer F."/>
            <person name="Schneider Y.K."/>
            <person name="Hansen E.H."/>
            <person name="Andersen J.H."/>
            <person name="Isaksson J."/>
            <person name="Busche T."/>
            <person name="R C."/>
            <person name="Kalinowski J."/>
            <person name="Zyl L.V."/>
            <person name="Trindade M."/>
        </authorList>
    </citation>
    <scope>NUCLEOTIDE SEQUENCE [LARGE SCALE GENOMIC DNA]</scope>
    <source>
        <strain evidence="1 2">A5K-106</strain>
    </source>
</reference>
<gene>
    <name evidence="1" type="ORF">SG35_013070</name>
</gene>
<dbReference type="EMBL" id="CP059735">
    <property type="protein sequence ID" value="WDE01458.1"/>
    <property type="molecule type" value="Genomic_DNA"/>
</dbReference>
<proteinExistence type="predicted"/>
<name>A0AAE9YV91_9GAMM</name>
<evidence type="ECO:0000313" key="1">
    <source>
        <dbReference type="EMBL" id="WDE01458.1"/>
    </source>
</evidence>
<protein>
    <submittedName>
        <fullName evidence="1">Uncharacterized protein</fullName>
    </submittedName>
</protein>
<dbReference type="KEGG" id="tact:SG35_013070"/>
<dbReference type="AlphaFoldDB" id="A0AAE9YV91"/>
<organism evidence="1 2">
    <name type="scientific">Thalassomonas actiniarum</name>
    <dbReference type="NCBI Taxonomy" id="485447"/>
    <lineage>
        <taxon>Bacteria</taxon>
        <taxon>Pseudomonadati</taxon>
        <taxon>Pseudomonadota</taxon>
        <taxon>Gammaproteobacteria</taxon>
        <taxon>Alteromonadales</taxon>
        <taxon>Colwelliaceae</taxon>
        <taxon>Thalassomonas</taxon>
    </lineage>
</organism>
<keyword evidence="2" id="KW-1185">Reference proteome</keyword>
<dbReference type="RefSeq" id="WP_044835753.1">
    <property type="nucleotide sequence ID" value="NZ_CP059735.1"/>
</dbReference>
<evidence type="ECO:0000313" key="2">
    <source>
        <dbReference type="Proteomes" id="UP000032568"/>
    </source>
</evidence>
<accession>A0AAE9YV91</accession>